<keyword evidence="1" id="KW-0472">Membrane</keyword>
<sequence length="88" mass="10273">MYRNFKLNVVTVVLPNKLNFYMINMLSDFLSKKLLIGIEMIFCTLFCTSVAYNLEEGAKSKQRDLSYYNCATFRNNFIASNYIINAFI</sequence>
<keyword evidence="3" id="KW-1185">Reference proteome</keyword>
<reference evidence="2 3" key="1">
    <citation type="journal article" date="2018" name="Sci. Rep.">
        <title>Genomic signatures of local adaptation to the degree of environmental predictability in rotifers.</title>
        <authorList>
            <person name="Franch-Gras L."/>
            <person name="Hahn C."/>
            <person name="Garcia-Roger E.M."/>
            <person name="Carmona M.J."/>
            <person name="Serra M."/>
            <person name="Gomez A."/>
        </authorList>
    </citation>
    <scope>NUCLEOTIDE SEQUENCE [LARGE SCALE GENOMIC DNA]</scope>
    <source>
        <strain evidence="2">HYR1</strain>
    </source>
</reference>
<keyword evidence="1" id="KW-0812">Transmembrane</keyword>
<proteinExistence type="predicted"/>
<evidence type="ECO:0000313" key="3">
    <source>
        <dbReference type="Proteomes" id="UP000276133"/>
    </source>
</evidence>
<comment type="caution">
    <text evidence="2">The sequence shown here is derived from an EMBL/GenBank/DDBJ whole genome shotgun (WGS) entry which is preliminary data.</text>
</comment>
<dbReference type="AlphaFoldDB" id="A0A3M7PKA1"/>
<keyword evidence="1" id="KW-1133">Transmembrane helix</keyword>
<dbReference type="EMBL" id="REGN01010203">
    <property type="protein sequence ID" value="RMZ99499.1"/>
    <property type="molecule type" value="Genomic_DNA"/>
</dbReference>
<feature type="transmembrane region" description="Helical" evidence="1">
    <location>
        <begin position="34"/>
        <end position="54"/>
    </location>
</feature>
<protein>
    <submittedName>
        <fullName evidence="2">Uncharacterized protein</fullName>
    </submittedName>
</protein>
<evidence type="ECO:0000256" key="1">
    <source>
        <dbReference type="SAM" id="Phobius"/>
    </source>
</evidence>
<organism evidence="2 3">
    <name type="scientific">Brachionus plicatilis</name>
    <name type="common">Marine rotifer</name>
    <name type="synonym">Brachionus muelleri</name>
    <dbReference type="NCBI Taxonomy" id="10195"/>
    <lineage>
        <taxon>Eukaryota</taxon>
        <taxon>Metazoa</taxon>
        <taxon>Spiralia</taxon>
        <taxon>Gnathifera</taxon>
        <taxon>Rotifera</taxon>
        <taxon>Eurotatoria</taxon>
        <taxon>Monogononta</taxon>
        <taxon>Pseudotrocha</taxon>
        <taxon>Ploima</taxon>
        <taxon>Brachionidae</taxon>
        <taxon>Brachionus</taxon>
    </lineage>
</organism>
<accession>A0A3M7PKA1</accession>
<name>A0A3M7PKA1_BRAPC</name>
<evidence type="ECO:0000313" key="2">
    <source>
        <dbReference type="EMBL" id="RMZ99499.1"/>
    </source>
</evidence>
<gene>
    <name evidence="2" type="ORF">BpHYR1_045429</name>
</gene>
<dbReference type="Proteomes" id="UP000276133">
    <property type="component" value="Unassembled WGS sequence"/>
</dbReference>